<comment type="function">
    <text evidence="1">May act as a substrate-specific adapter of an E3 ubiquitin-protein ligase complex (CUL3-RBX1-BTB) which mediates the ubiquitination and subsequent proteasomal degradation of target proteins.</text>
</comment>
<dbReference type="InterPro" id="IPR058039">
    <property type="entry name" value="At3g05675-like_ankyrin"/>
</dbReference>
<keyword evidence="7" id="KW-1185">Reference proteome</keyword>
<proteinExistence type="predicted"/>
<feature type="compositionally biased region" description="Low complexity" evidence="4">
    <location>
        <begin position="67"/>
        <end position="80"/>
    </location>
</feature>
<dbReference type="PANTHER" id="PTHR31060">
    <property type="entry name" value="OSJNBA0011J08.25 PROTEIN-RELATED"/>
    <property type="match status" value="1"/>
</dbReference>
<feature type="region of interest" description="Disordered" evidence="4">
    <location>
        <begin position="60"/>
        <end position="87"/>
    </location>
</feature>
<dbReference type="Gene3D" id="3.30.710.10">
    <property type="entry name" value="Potassium Channel Kv1.1, Chain A"/>
    <property type="match status" value="1"/>
</dbReference>
<evidence type="ECO:0000259" key="5">
    <source>
        <dbReference type="Pfam" id="PF25553"/>
    </source>
</evidence>
<sequence length="509" mass="56428">MTRESTNAACGGSSTKKRHRPAYCTAGGNSLVCHRPAPASSTNAVIENCLPDGALEDATHRRTVRRSSSSASLNPNSPSPTAVPGGFNDPATADVILRLFVAPGPFQEGPGSVTEKSDVHVYLHSKALARSKFFVASLSDRWLAQEIEATKSGSEKQLLKLNYGVTLENGSFDDYLNLLRLLYSHDLVNSMDSAANALAVLPIAMELLFEDCVKACVSFLEAVPWTEEEERRVLALTPLLSQEESYELMARLIPQDENAGEEMLQGLVMSALYNHTNGAFVKAFVAKLLRDFSLRVSAKRVLEIVFGECLKVVRESLEQYSSPEFRAGDTNETEAIQRINLHTAMTSARHLFWVIERMIDMKVADFAVKVWSEQESLSAELLRVFHDDASRQMVPGFATTMLRCISRLASAVASGDIVASRWVRMKLVKEWLPVLNACKDIASQMMPAHKTVAVELEETFLKIISTLPMSDSREMLKQCLSFSTRNVDDCPHLVSAFNTWFSRARRLLD</sequence>
<dbReference type="InterPro" id="IPR038920">
    <property type="entry name" value="At3g05675-like"/>
</dbReference>
<accession>A0A7N0TEH7</accession>
<evidence type="ECO:0000256" key="3">
    <source>
        <dbReference type="ARBA" id="ARBA00022786"/>
    </source>
</evidence>
<feature type="domain" description="At3g05675-like ankyrin-like" evidence="5">
    <location>
        <begin position="302"/>
        <end position="504"/>
    </location>
</feature>
<protein>
    <recommendedName>
        <fullName evidence="5">At3g05675-like ankyrin-like domain-containing protein</fullName>
    </recommendedName>
</protein>
<reference evidence="6" key="1">
    <citation type="submission" date="2021-01" db="UniProtKB">
        <authorList>
            <consortium name="EnsemblPlants"/>
        </authorList>
    </citation>
    <scope>IDENTIFICATION</scope>
</reference>
<name>A0A7N0TEH7_KALFE</name>
<evidence type="ECO:0000256" key="1">
    <source>
        <dbReference type="ARBA" id="ARBA00002668"/>
    </source>
</evidence>
<evidence type="ECO:0000256" key="2">
    <source>
        <dbReference type="ARBA" id="ARBA00004906"/>
    </source>
</evidence>
<dbReference type="Proteomes" id="UP000594263">
    <property type="component" value="Unplaced"/>
</dbReference>
<dbReference type="UniPathway" id="UPA00143"/>
<dbReference type="EnsemblPlants" id="Kaladp0033s0221.1.v1.1">
    <property type="protein sequence ID" value="Kaladp0033s0221.1.v1.1"/>
    <property type="gene ID" value="Kaladp0033s0221.v1.1"/>
</dbReference>
<dbReference type="AlphaFoldDB" id="A0A7N0TEH7"/>
<dbReference type="GO" id="GO:0016567">
    <property type="term" value="P:protein ubiquitination"/>
    <property type="evidence" value="ECO:0007669"/>
    <property type="project" value="UniProtKB-UniPathway"/>
</dbReference>
<comment type="pathway">
    <text evidence="2">Protein modification; protein ubiquitination.</text>
</comment>
<dbReference type="Pfam" id="PF25553">
    <property type="entry name" value="BTB-POZ_ANK-like"/>
    <property type="match status" value="1"/>
</dbReference>
<evidence type="ECO:0000313" key="7">
    <source>
        <dbReference type="Proteomes" id="UP000594263"/>
    </source>
</evidence>
<dbReference type="InterPro" id="IPR011333">
    <property type="entry name" value="SKP1/BTB/POZ_sf"/>
</dbReference>
<dbReference type="OMA" id="ILRCTCK"/>
<dbReference type="PANTHER" id="PTHR31060:SF6">
    <property type="entry name" value="EXPRESSED PROTEIN"/>
    <property type="match status" value="1"/>
</dbReference>
<dbReference type="Gramene" id="Kaladp0033s0221.1.v1.1">
    <property type="protein sequence ID" value="Kaladp0033s0221.1.v1.1"/>
    <property type="gene ID" value="Kaladp0033s0221.v1.1"/>
</dbReference>
<evidence type="ECO:0000313" key="6">
    <source>
        <dbReference type="EnsemblPlants" id="Kaladp0033s0221.1.v1.1"/>
    </source>
</evidence>
<keyword evidence="3" id="KW-0833">Ubl conjugation pathway</keyword>
<evidence type="ECO:0000256" key="4">
    <source>
        <dbReference type="SAM" id="MobiDB-lite"/>
    </source>
</evidence>
<organism evidence="6 7">
    <name type="scientific">Kalanchoe fedtschenkoi</name>
    <name type="common">Lavender scallops</name>
    <name type="synonym">South American air plant</name>
    <dbReference type="NCBI Taxonomy" id="63787"/>
    <lineage>
        <taxon>Eukaryota</taxon>
        <taxon>Viridiplantae</taxon>
        <taxon>Streptophyta</taxon>
        <taxon>Embryophyta</taxon>
        <taxon>Tracheophyta</taxon>
        <taxon>Spermatophyta</taxon>
        <taxon>Magnoliopsida</taxon>
        <taxon>eudicotyledons</taxon>
        <taxon>Gunneridae</taxon>
        <taxon>Pentapetalae</taxon>
        <taxon>Saxifragales</taxon>
        <taxon>Crassulaceae</taxon>
        <taxon>Kalanchoe</taxon>
    </lineage>
</organism>